<dbReference type="PROSITE" id="PS00138">
    <property type="entry name" value="SUBTILASE_SER"/>
    <property type="match status" value="1"/>
</dbReference>
<keyword evidence="3 5" id="KW-0378">Hydrolase</keyword>
<evidence type="ECO:0000256" key="7">
    <source>
        <dbReference type="SAM" id="SignalP"/>
    </source>
</evidence>
<feature type="signal peptide" evidence="7">
    <location>
        <begin position="1"/>
        <end position="19"/>
    </location>
</feature>
<feature type="chain" id="PRO_5042217637" evidence="7">
    <location>
        <begin position="20"/>
        <end position="390"/>
    </location>
</feature>
<comment type="caution">
    <text evidence="10">The sequence shown here is derived from an EMBL/GenBank/DDBJ whole genome shotgun (WGS) entry which is preliminary data.</text>
</comment>
<feature type="active site" description="Charge relay system" evidence="5">
    <location>
        <position position="334"/>
    </location>
</feature>
<dbReference type="EMBL" id="JANIEX010000007">
    <property type="protein sequence ID" value="KAJ3576669.1"/>
    <property type="molecule type" value="Genomic_DNA"/>
</dbReference>
<dbReference type="SUPFAM" id="SSF54897">
    <property type="entry name" value="Protease propeptides/inhibitors"/>
    <property type="match status" value="1"/>
</dbReference>
<evidence type="ECO:0000256" key="2">
    <source>
        <dbReference type="ARBA" id="ARBA00022670"/>
    </source>
</evidence>
<evidence type="ECO:0000256" key="6">
    <source>
        <dbReference type="RuleBase" id="RU003355"/>
    </source>
</evidence>
<organism evidence="10 11">
    <name type="scientific">Leucocoprinus birnbaumii</name>
    <dbReference type="NCBI Taxonomy" id="56174"/>
    <lineage>
        <taxon>Eukaryota</taxon>
        <taxon>Fungi</taxon>
        <taxon>Dikarya</taxon>
        <taxon>Basidiomycota</taxon>
        <taxon>Agaricomycotina</taxon>
        <taxon>Agaricomycetes</taxon>
        <taxon>Agaricomycetidae</taxon>
        <taxon>Agaricales</taxon>
        <taxon>Agaricineae</taxon>
        <taxon>Agaricaceae</taxon>
        <taxon>Leucocoprinus</taxon>
    </lineage>
</organism>
<evidence type="ECO:0000256" key="3">
    <source>
        <dbReference type="ARBA" id="ARBA00022801"/>
    </source>
</evidence>
<dbReference type="Gene3D" id="3.40.50.200">
    <property type="entry name" value="Peptidase S8/S53 domain"/>
    <property type="match status" value="1"/>
</dbReference>
<dbReference type="PRINTS" id="PR00723">
    <property type="entry name" value="SUBTILISIN"/>
</dbReference>
<dbReference type="InterPro" id="IPR036852">
    <property type="entry name" value="Peptidase_S8/S53_dom_sf"/>
</dbReference>
<dbReference type="GO" id="GO:0005615">
    <property type="term" value="C:extracellular space"/>
    <property type="evidence" value="ECO:0007669"/>
    <property type="project" value="TreeGrafter"/>
</dbReference>
<dbReference type="Pfam" id="PF05922">
    <property type="entry name" value="Inhibitor_I9"/>
    <property type="match status" value="1"/>
</dbReference>
<evidence type="ECO:0000313" key="10">
    <source>
        <dbReference type="EMBL" id="KAJ3576669.1"/>
    </source>
</evidence>
<feature type="domain" description="Inhibitor I9" evidence="9">
    <location>
        <begin position="57"/>
        <end position="100"/>
    </location>
</feature>
<dbReference type="GO" id="GO:0004252">
    <property type="term" value="F:serine-type endopeptidase activity"/>
    <property type="evidence" value="ECO:0007669"/>
    <property type="project" value="UniProtKB-UniRule"/>
</dbReference>
<dbReference type="PANTHER" id="PTHR43806:SF11">
    <property type="entry name" value="CEREVISIN-RELATED"/>
    <property type="match status" value="1"/>
</dbReference>
<proteinExistence type="inferred from homology"/>
<dbReference type="InterPro" id="IPR037045">
    <property type="entry name" value="S8pro/Inhibitor_I9_sf"/>
</dbReference>
<feature type="active site" description="Charge relay system" evidence="5">
    <location>
        <position position="179"/>
    </location>
</feature>
<dbReference type="GO" id="GO:0006508">
    <property type="term" value="P:proteolysis"/>
    <property type="evidence" value="ECO:0007669"/>
    <property type="project" value="UniProtKB-KW"/>
</dbReference>
<keyword evidence="2 5" id="KW-0645">Protease</keyword>
<evidence type="ECO:0000259" key="9">
    <source>
        <dbReference type="Pfam" id="PF05922"/>
    </source>
</evidence>
<dbReference type="InterPro" id="IPR000209">
    <property type="entry name" value="Peptidase_S8/S53_dom"/>
</dbReference>
<dbReference type="SUPFAM" id="SSF52743">
    <property type="entry name" value="Subtilisin-like"/>
    <property type="match status" value="1"/>
</dbReference>
<keyword evidence="11" id="KW-1185">Reference proteome</keyword>
<dbReference type="Gene3D" id="3.30.70.80">
    <property type="entry name" value="Peptidase S8 propeptide/proteinase inhibitor I9"/>
    <property type="match status" value="1"/>
</dbReference>
<feature type="active site" description="Charge relay system" evidence="5">
    <location>
        <position position="148"/>
    </location>
</feature>
<comment type="similarity">
    <text evidence="1 5 6">Belongs to the peptidase S8 family.</text>
</comment>
<protein>
    <submittedName>
        <fullName evidence="10">Uncharacterized protein</fullName>
    </submittedName>
</protein>
<evidence type="ECO:0000256" key="4">
    <source>
        <dbReference type="ARBA" id="ARBA00022825"/>
    </source>
</evidence>
<dbReference type="Proteomes" id="UP001213000">
    <property type="component" value="Unassembled WGS sequence"/>
</dbReference>
<name>A0AAD5W2A3_9AGAR</name>
<dbReference type="PROSITE" id="PS51892">
    <property type="entry name" value="SUBTILASE"/>
    <property type="match status" value="1"/>
</dbReference>
<dbReference type="PROSITE" id="PS00137">
    <property type="entry name" value="SUBTILASE_HIS"/>
    <property type="match status" value="1"/>
</dbReference>
<dbReference type="PROSITE" id="PS00136">
    <property type="entry name" value="SUBTILASE_ASP"/>
    <property type="match status" value="1"/>
</dbReference>
<dbReference type="InterPro" id="IPR015500">
    <property type="entry name" value="Peptidase_S8_subtilisin-rel"/>
</dbReference>
<reference evidence="10" key="1">
    <citation type="submission" date="2022-07" db="EMBL/GenBank/DDBJ databases">
        <title>Genome Sequence of Leucocoprinus birnbaumii.</title>
        <authorList>
            <person name="Buettner E."/>
        </authorList>
    </citation>
    <scope>NUCLEOTIDE SEQUENCE</scope>
    <source>
        <strain evidence="10">VT141</strain>
    </source>
</reference>
<dbReference type="FunFam" id="3.40.50.200:FF:000007">
    <property type="entry name" value="Subtilisin-like serine protease"/>
    <property type="match status" value="1"/>
</dbReference>
<dbReference type="InterPro" id="IPR050131">
    <property type="entry name" value="Peptidase_S8_subtilisin-like"/>
</dbReference>
<dbReference type="InterPro" id="IPR022398">
    <property type="entry name" value="Peptidase_S8_His-AS"/>
</dbReference>
<dbReference type="InterPro" id="IPR010259">
    <property type="entry name" value="S8pro/Inhibitor_I9"/>
</dbReference>
<dbReference type="AlphaFoldDB" id="A0AAD5W2A3"/>
<feature type="domain" description="Peptidase S8/S53" evidence="8">
    <location>
        <begin position="139"/>
        <end position="363"/>
    </location>
</feature>
<keyword evidence="7" id="KW-0732">Signal</keyword>
<dbReference type="InterPro" id="IPR034193">
    <property type="entry name" value="PCSK9_ProteinaseK-like"/>
</dbReference>
<evidence type="ECO:0000259" key="8">
    <source>
        <dbReference type="Pfam" id="PF00082"/>
    </source>
</evidence>
<sequence>MKLALNLSFLFATIASAIGTPTLIHPVETFNGEKTGRLLVTLKPGVDRWTVLDQLGQNATITHEWDFINGFAGHFDGDTLNALRANPNVMNIGEDGILYTQVTQTNAPWGLSRLSAMTKLTNQDTDALNFTYTYDFRPGAGVDIYIIDTGIFTQHSEFGGRAKWGATFGGFADVDVNGHGTHCAGVAGGRQFGVAKAANLIAVRVLADNGGGAAADIVSGMNWVAQQFISTGRPAIASMSIAGVASSTLDNGVAALTNAGVHVTVAAGNDGSDACGRSPARAASAITVAAATILDSRASWSNMGSCVDIFAPGSNVISSWIGNRTATMELSGTSMSTPYVAGIMAYLIGQYGNMSPAGMDTFLKSVSLHDVLVGLLEGTVNILAHNGNQN</sequence>
<dbReference type="InterPro" id="IPR023828">
    <property type="entry name" value="Peptidase_S8_Ser-AS"/>
</dbReference>
<evidence type="ECO:0000256" key="5">
    <source>
        <dbReference type="PROSITE-ProRule" id="PRU01240"/>
    </source>
</evidence>
<dbReference type="PANTHER" id="PTHR43806">
    <property type="entry name" value="PEPTIDASE S8"/>
    <property type="match status" value="1"/>
</dbReference>
<keyword evidence="4 5" id="KW-0720">Serine protease</keyword>
<evidence type="ECO:0000313" key="11">
    <source>
        <dbReference type="Proteomes" id="UP001213000"/>
    </source>
</evidence>
<dbReference type="CDD" id="cd04077">
    <property type="entry name" value="Peptidases_S8_PCSK9_ProteinaseK_like"/>
    <property type="match status" value="1"/>
</dbReference>
<gene>
    <name evidence="10" type="ORF">NP233_g272</name>
</gene>
<accession>A0AAD5W2A3</accession>
<evidence type="ECO:0000256" key="1">
    <source>
        <dbReference type="ARBA" id="ARBA00011073"/>
    </source>
</evidence>
<dbReference type="InterPro" id="IPR023827">
    <property type="entry name" value="Peptidase_S8_Asp-AS"/>
</dbReference>
<dbReference type="Pfam" id="PF00082">
    <property type="entry name" value="Peptidase_S8"/>
    <property type="match status" value="1"/>
</dbReference>